<feature type="domain" description="HTH marR-type" evidence="1">
    <location>
        <begin position="13"/>
        <end position="145"/>
    </location>
</feature>
<dbReference type="AlphaFoldDB" id="D3F910"/>
<dbReference type="PRINTS" id="PR00598">
    <property type="entry name" value="HTHMARR"/>
</dbReference>
<name>D3F910_CONWI</name>
<dbReference type="HOGENOM" id="CLU_083287_4_2_11"/>
<organism evidence="2 3">
    <name type="scientific">Conexibacter woesei (strain DSM 14684 / CCUG 47730 / CIP 108061 / JCM 11494 / NBRC 100937 / ID131577)</name>
    <dbReference type="NCBI Taxonomy" id="469383"/>
    <lineage>
        <taxon>Bacteria</taxon>
        <taxon>Bacillati</taxon>
        <taxon>Actinomycetota</taxon>
        <taxon>Thermoleophilia</taxon>
        <taxon>Solirubrobacterales</taxon>
        <taxon>Conexibacteraceae</taxon>
        <taxon>Conexibacter</taxon>
    </lineage>
</organism>
<dbReference type="EMBL" id="CP001854">
    <property type="protein sequence ID" value="ADB53005.1"/>
    <property type="molecule type" value="Genomic_DNA"/>
</dbReference>
<dbReference type="PROSITE" id="PS50995">
    <property type="entry name" value="HTH_MARR_2"/>
    <property type="match status" value="1"/>
</dbReference>
<evidence type="ECO:0000313" key="3">
    <source>
        <dbReference type="Proteomes" id="UP000008229"/>
    </source>
</evidence>
<dbReference type="STRING" id="469383.Cwoe_4592"/>
<dbReference type="InterPro" id="IPR036390">
    <property type="entry name" value="WH_DNA-bd_sf"/>
</dbReference>
<dbReference type="PANTHER" id="PTHR33164:SF43">
    <property type="entry name" value="HTH-TYPE TRANSCRIPTIONAL REPRESSOR YETL"/>
    <property type="match status" value="1"/>
</dbReference>
<dbReference type="SUPFAM" id="SSF46785">
    <property type="entry name" value="Winged helix' DNA-binding domain"/>
    <property type="match status" value="1"/>
</dbReference>
<reference evidence="3" key="2">
    <citation type="submission" date="2010-01" db="EMBL/GenBank/DDBJ databases">
        <title>The complete genome of Conexibacter woesei DSM 14684.</title>
        <authorList>
            <consortium name="US DOE Joint Genome Institute (JGI-PGF)"/>
            <person name="Lucas S."/>
            <person name="Copeland A."/>
            <person name="Lapidus A."/>
            <person name="Glavina del Rio T."/>
            <person name="Dalin E."/>
            <person name="Tice H."/>
            <person name="Bruce D."/>
            <person name="Goodwin L."/>
            <person name="Pitluck S."/>
            <person name="Kyrpides N."/>
            <person name="Mavromatis K."/>
            <person name="Ivanova N."/>
            <person name="Mikhailova N."/>
            <person name="Chertkov O."/>
            <person name="Brettin T."/>
            <person name="Detter J.C."/>
            <person name="Han C."/>
            <person name="Larimer F."/>
            <person name="Land M."/>
            <person name="Hauser L."/>
            <person name="Markowitz V."/>
            <person name="Cheng J.-F."/>
            <person name="Hugenholtz P."/>
            <person name="Woyke T."/>
            <person name="Wu D."/>
            <person name="Pukall R."/>
            <person name="Steenblock K."/>
            <person name="Schneider S."/>
            <person name="Klenk H.-P."/>
            <person name="Eisen J.A."/>
        </authorList>
    </citation>
    <scope>NUCLEOTIDE SEQUENCE [LARGE SCALE GENOMIC DNA]</scope>
    <source>
        <strain evidence="3">DSM 14684 / CIP 108061 / JCM 11494 / NBRC 100937 / ID131577</strain>
    </source>
</reference>
<dbReference type="InterPro" id="IPR039422">
    <property type="entry name" value="MarR/SlyA-like"/>
</dbReference>
<evidence type="ECO:0000313" key="2">
    <source>
        <dbReference type="EMBL" id="ADB53005.1"/>
    </source>
</evidence>
<dbReference type="Pfam" id="PF12802">
    <property type="entry name" value="MarR_2"/>
    <property type="match status" value="1"/>
</dbReference>
<evidence type="ECO:0000259" key="1">
    <source>
        <dbReference type="PROSITE" id="PS50995"/>
    </source>
</evidence>
<dbReference type="GO" id="GO:0006950">
    <property type="term" value="P:response to stress"/>
    <property type="evidence" value="ECO:0007669"/>
    <property type="project" value="TreeGrafter"/>
</dbReference>
<reference evidence="2 3" key="1">
    <citation type="journal article" date="2010" name="Stand. Genomic Sci.">
        <title>Complete genome sequence of Conexibacter woesei type strain (ID131577).</title>
        <authorList>
            <person name="Pukall R."/>
            <person name="Lapidus A."/>
            <person name="Glavina Del Rio T."/>
            <person name="Copeland A."/>
            <person name="Tice H."/>
            <person name="Cheng J.-F."/>
            <person name="Lucas S."/>
            <person name="Chen F."/>
            <person name="Nolan M."/>
            <person name="Bruce D."/>
            <person name="Goodwin L."/>
            <person name="Pitluck S."/>
            <person name="Mavromatis K."/>
            <person name="Ivanova N."/>
            <person name="Ovchinnikova G."/>
            <person name="Pati A."/>
            <person name="Chen A."/>
            <person name="Palaniappan K."/>
            <person name="Land M."/>
            <person name="Hauser L."/>
            <person name="Chang Y.-J."/>
            <person name="Jeffries C.D."/>
            <person name="Chain P."/>
            <person name="Meincke L."/>
            <person name="Sims D."/>
            <person name="Brettin T."/>
            <person name="Detter J.C."/>
            <person name="Rohde M."/>
            <person name="Goeker M."/>
            <person name="Bristow J."/>
            <person name="Eisen J.A."/>
            <person name="Markowitz V."/>
            <person name="Kyrpides N.C."/>
            <person name="Klenk H.-P."/>
            <person name="Hugenholtz P."/>
        </authorList>
    </citation>
    <scope>NUCLEOTIDE SEQUENCE [LARGE SCALE GENOMIC DNA]</scope>
    <source>
        <strain evidence="3">DSM 14684 / CIP 108061 / JCM 11494 / NBRC 100937 / ID131577</strain>
    </source>
</reference>
<gene>
    <name evidence="2" type="ordered locus">Cwoe_4592</name>
</gene>
<protein>
    <submittedName>
        <fullName evidence="2">Transcriptional regulator, MarR family</fullName>
    </submittedName>
</protein>
<dbReference type="InterPro" id="IPR000835">
    <property type="entry name" value="HTH_MarR-typ"/>
</dbReference>
<sequence length="152" mass="16759">MDEQAYEPPQRLRTLPSWLLNRAALKANRIVADGFAAAGARRAHFTVLVALDERGPASQAELGRRLGIDRSDMAAVAGELERDGLVQRSRDERDRRRNVVRLTAAGDDALRRLGARVEAAQEELLAPLSADERRELERLLTRLVGDGAGPSR</sequence>
<keyword evidence="3" id="KW-1185">Reference proteome</keyword>
<dbReference type="PANTHER" id="PTHR33164">
    <property type="entry name" value="TRANSCRIPTIONAL REGULATOR, MARR FAMILY"/>
    <property type="match status" value="1"/>
</dbReference>
<proteinExistence type="predicted"/>
<dbReference type="KEGG" id="cwo:Cwoe_4592"/>
<accession>D3F910</accession>
<dbReference type="Proteomes" id="UP000008229">
    <property type="component" value="Chromosome"/>
</dbReference>
<dbReference type="Gene3D" id="1.10.10.10">
    <property type="entry name" value="Winged helix-like DNA-binding domain superfamily/Winged helix DNA-binding domain"/>
    <property type="match status" value="1"/>
</dbReference>
<dbReference type="InterPro" id="IPR036388">
    <property type="entry name" value="WH-like_DNA-bd_sf"/>
</dbReference>
<dbReference type="SMART" id="SM00347">
    <property type="entry name" value="HTH_MARR"/>
    <property type="match status" value="1"/>
</dbReference>
<dbReference type="eggNOG" id="COG1846">
    <property type="taxonomic scope" value="Bacteria"/>
</dbReference>
<dbReference type="RefSeq" id="WP_012936056.1">
    <property type="nucleotide sequence ID" value="NC_013739.1"/>
</dbReference>
<dbReference type="GO" id="GO:0003700">
    <property type="term" value="F:DNA-binding transcription factor activity"/>
    <property type="evidence" value="ECO:0007669"/>
    <property type="project" value="InterPro"/>
</dbReference>
<dbReference type="OrthoDB" id="4826718at2"/>